<sequence>MMQQNNFAIYFAGDAYSTAKKIMGRQSAGKAFMRGVARTWPSGLLHGVAPDAKTAESMVRQLRGDGFSGELRWHDFANWRGVDSVSALYYPAPPPTEFAAARNLWRPDAYSLMGVTHTLSSGIAMDQIANLVLPPFKPWDALICTSRAAHTLVSTLQAEVREWWREQTGASRFVQVELPIIPLGVDVSAFAPESGGREAARQTLGFRDGECVFLFAGRLSFHAKANQAPLYQALEKVAQQVPVTCIEAGVFPNDAIKGAYIKAQKLLAPSVRFLLVDGQDEPRYRQAWQGADVFVSVSDNIQETFGLTPVEAMAAGLPVVVSDWDGYKDTVRDGVDGFRVATILPPAGVGRDLAVRHALGMDTYDFYIGRTSMATVVEPTALARALLTLALDGEKRRAMGAAGLKRAREGYDWSVILHRYAALADTLGRIRTEAAGSAVEPWPTRADPFARFAHFSTQTLGGSWIVEMLPGAHTRLHDLLTLSMVGYAFDAVLLPKESLMALLAELEKGSLPSVNELLGAAGLATSAGVRALQWLWKFDVVRVRPA</sequence>
<gene>
    <name evidence="4" type="ordered locus">Ppha_2589</name>
</gene>
<dbReference type="GO" id="GO:0016757">
    <property type="term" value="F:glycosyltransferase activity"/>
    <property type="evidence" value="ECO:0007669"/>
    <property type="project" value="UniProtKB-KW"/>
</dbReference>
<organism evidence="4 5">
    <name type="scientific">Pelodictyon phaeoclathratiforme (strain DSM 5477 / BU-1)</name>
    <dbReference type="NCBI Taxonomy" id="324925"/>
    <lineage>
        <taxon>Bacteria</taxon>
        <taxon>Pseudomonadati</taxon>
        <taxon>Chlorobiota</taxon>
        <taxon>Chlorobiia</taxon>
        <taxon>Chlorobiales</taxon>
        <taxon>Chlorobiaceae</taxon>
        <taxon>Chlorobium/Pelodictyon group</taxon>
        <taxon>Pelodictyon</taxon>
    </lineage>
</organism>
<dbReference type="CDD" id="cd03801">
    <property type="entry name" value="GT4_PimA-like"/>
    <property type="match status" value="1"/>
</dbReference>
<dbReference type="Pfam" id="PF00534">
    <property type="entry name" value="Glycos_transf_1"/>
    <property type="match status" value="1"/>
</dbReference>
<dbReference type="eggNOG" id="COG0438">
    <property type="taxonomic scope" value="Bacteria"/>
</dbReference>
<evidence type="ECO:0000313" key="4">
    <source>
        <dbReference type="EMBL" id="ACF44751.1"/>
    </source>
</evidence>
<dbReference type="CAZy" id="GT4">
    <property type="family name" value="Glycosyltransferase Family 4"/>
</dbReference>
<dbReference type="HOGENOM" id="CLU_033328_0_0_10"/>
<proteinExistence type="predicted"/>
<dbReference type="PANTHER" id="PTHR12526">
    <property type="entry name" value="GLYCOSYLTRANSFERASE"/>
    <property type="match status" value="1"/>
</dbReference>
<reference evidence="4 5" key="1">
    <citation type="submission" date="2008-06" db="EMBL/GenBank/DDBJ databases">
        <title>Complete sequence of Pelodictyon phaeoclathratiforme BU-1.</title>
        <authorList>
            <consortium name="US DOE Joint Genome Institute"/>
            <person name="Lucas S."/>
            <person name="Copeland A."/>
            <person name="Lapidus A."/>
            <person name="Glavina del Rio T."/>
            <person name="Dalin E."/>
            <person name="Tice H."/>
            <person name="Bruce D."/>
            <person name="Goodwin L."/>
            <person name="Pitluck S."/>
            <person name="Schmutz J."/>
            <person name="Larimer F."/>
            <person name="Land M."/>
            <person name="Hauser L."/>
            <person name="Kyrpides N."/>
            <person name="Mikhailova N."/>
            <person name="Liu Z."/>
            <person name="Li T."/>
            <person name="Zhao F."/>
            <person name="Overmann J."/>
            <person name="Bryant D.A."/>
            <person name="Richardson P."/>
        </authorList>
    </citation>
    <scope>NUCLEOTIDE SEQUENCE [LARGE SCALE GENOMIC DNA]</scope>
    <source>
        <strain evidence="5">DSM 5477 / BU-1</strain>
    </source>
</reference>
<name>B4SFS4_PELPB</name>
<keyword evidence="2 4" id="KW-0808">Transferase</keyword>
<accession>B4SFS4</accession>
<dbReference type="KEGG" id="pph:Ppha_2589"/>
<keyword evidence="5" id="KW-1185">Reference proteome</keyword>
<feature type="domain" description="Glycosyl transferase family 1" evidence="3">
    <location>
        <begin position="197"/>
        <end position="340"/>
    </location>
</feature>
<dbReference type="SUPFAM" id="SSF53756">
    <property type="entry name" value="UDP-Glycosyltransferase/glycogen phosphorylase"/>
    <property type="match status" value="1"/>
</dbReference>
<protein>
    <submittedName>
        <fullName evidence="4">Glycosyl transferase group 1</fullName>
    </submittedName>
</protein>
<dbReference type="Gene3D" id="3.40.50.2000">
    <property type="entry name" value="Glycogen Phosphorylase B"/>
    <property type="match status" value="1"/>
</dbReference>
<dbReference type="AlphaFoldDB" id="B4SFS4"/>
<evidence type="ECO:0000256" key="2">
    <source>
        <dbReference type="ARBA" id="ARBA00022679"/>
    </source>
</evidence>
<dbReference type="PANTHER" id="PTHR12526:SF510">
    <property type="entry name" value="D-INOSITOL 3-PHOSPHATE GLYCOSYLTRANSFERASE"/>
    <property type="match status" value="1"/>
</dbReference>
<keyword evidence="1" id="KW-0328">Glycosyltransferase</keyword>
<dbReference type="EMBL" id="CP001110">
    <property type="protein sequence ID" value="ACF44751.1"/>
    <property type="molecule type" value="Genomic_DNA"/>
</dbReference>
<dbReference type="STRING" id="324925.Ppha_2589"/>
<evidence type="ECO:0000259" key="3">
    <source>
        <dbReference type="Pfam" id="PF00534"/>
    </source>
</evidence>
<evidence type="ECO:0000313" key="5">
    <source>
        <dbReference type="Proteomes" id="UP000002724"/>
    </source>
</evidence>
<dbReference type="OrthoDB" id="9768685at2"/>
<dbReference type="RefSeq" id="WP_012509224.1">
    <property type="nucleotide sequence ID" value="NC_011060.1"/>
</dbReference>
<dbReference type="InterPro" id="IPR001296">
    <property type="entry name" value="Glyco_trans_1"/>
</dbReference>
<evidence type="ECO:0000256" key="1">
    <source>
        <dbReference type="ARBA" id="ARBA00022676"/>
    </source>
</evidence>
<dbReference type="Proteomes" id="UP000002724">
    <property type="component" value="Chromosome"/>
</dbReference>